<sequence>MNSTAVNTHVHPVVKPAVNSIESACQVFHAHLIQQGYAEAGLEDAHGAWNAARSDLDEAMQFALNRASAATGAYEAVYQAEEAFNERTLAQGSAFSAWHAFVNAHPVDRDPQEAATLAAQLFESQMACLVANQHYYSCMRSSYSARYELAAATEALHATRITIDIEALRQSLLQATQIVDSALDQTYDACAELLDFAQAPRSGAVRTTTAASERPDASEMRSLSIDERANIYQESDGSISFGGATQERDSPVPGTDEVPQDPTSTTYSDAQYVMQLAVLQSTGQQLVPIGLTLGEHFADGFNYTLDYLQ</sequence>
<dbReference type="RefSeq" id="WP_261501404.1">
    <property type="nucleotide sequence ID" value="NZ_JAODYH010000007.1"/>
</dbReference>
<dbReference type="Proteomes" id="UP001525968">
    <property type="component" value="Unassembled WGS sequence"/>
</dbReference>
<accession>A0ABT2PSI6</accession>
<organism evidence="2 3">
    <name type="scientific">Acidovorax bellezanensis</name>
    <dbReference type="NCBI Taxonomy" id="2976702"/>
    <lineage>
        <taxon>Bacteria</taxon>
        <taxon>Pseudomonadati</taxon>
        <taxon>Pseudomonadota</taxon>
        <taxon>Betaproteobacteria</taxon>
        <taxon>Burkholderiales</taxon>
        <taxon>Comamonadaceae</taxon>
        <taxon>Acidovorax</taxon>
    </lineage>
</organism>
<feature type="region of interest" description="Disordered" evidence="1">
    <location>
        <begin position="236"/>
        <end position="265"/>
    </location>
</feature>
<protein>
    <submittedName>
        <fullName evidence="2">Uncharacterized protein</fullName>
    </submittedName>
</protein>
<name>A0ABT2PSI6_9BURK</name>
<evidence type="ECO:0000313" key="3">
    <source>
        <dbReference type="Proteomes" id="UP001525968"/>
    </source>
</evidence>
<comment type="caution">
    <text evidence="2">The sequence shown here is derived from an EMBL/GenBank/DDBJ whole genome shotgun (WGS) entry which is preliminary data.</text>
</comment>
<evidence type="ECO:0000256" key="1">
    <source>
        <dbReference type="SAM" id="MobiDB-lite"/>
    </source>
</evidence>
<dbReference type="EMBL" id="JAODYH010000007">
    <property type="protein sequence ID" value="MCT9812167.1"/>
    <property type="molecule type" value="Genomic_DNA"/>
</dbReference>
<proteinExistence type="predicted"/>
<evidence type="ECO:0000313" key="2">
    <source>
        <dbReference type="EMBL" id="MCT9812167.1"/>
    </source>
</evidence>
<keyword evidence="3" id="KW-1185">Reference proteome</keyword>
<reference evidence="2 3" key="1">
    <citation type="submission" date="2022-09" db="EMBL/GenBank/DDBJ databases">
        <title>Draft genome of isolate Be4.</title>
        <authorList>
            <person name="Sanchez-Castro I."/>
            <person name="Martinez-Rodriguez P."/>
            <person name="Descostes M."/>
            <person name="Merroun M."/>
        </authorList>
    </citation>
    <scope>NUCLEOTIDE SEQUENCE [LARGE SCALE GENOMIC DNA]</scope>
    <source>
        <strain evidence="2 3">Be4</strain>
    </source>
</reference>
<gene>
    <name evidence="2" type="ORF">N0K08_16090</name>
</gene>